<proteinExistence type="inferred from homology"/>
<feature type="domain" description="Helicase C-terminal" evidence="8">
    <location>
        <begin position="380"/>
        <end position="537"/>
    </location>
</feature>
<dbReference type="SUPFAM" id="SSF52540">
    <property type="entry name" value="P-loop containing nucleoside triphosphate hydrolases"/>
    <property type="match status" value="1"/>
</dbReference>
<evidence type="ECO:0000313" key="10">
    <source>
        <dbReference type="Proteomes" id="UP000011082"/>
    </source>
</evidence>
<accession>L2GPB9</accession>
<dbReference type="SMART" id="SM00487">
    <property type="entry name" value="DEXDc"/>
    <property type="match status" value="1"/>
</dbReference>
<keyword evidence="6" id="KW-0067">ATP-binding</keyword>
<dbReference type="InterPro" id="IPR001650">
    <property type="entry name" value="Helicase_C-like"/>
</dbReference>
<evidence type="ECO:0000256" key="1">
    <source>
        <dbReference type="ARBA" id="ARBA00008792"/>
    </source>
</evidence>
<evidence type="ECO:0000256" key="5">
    <source>
        <dbReference type="ARBA" id="ARBA00022806"/>
    </source>
</evidence>
<dbReference type="GO" id="GO:0000462">
    <property type="term" value="P:maturation of SSU-rRNA from tricistronic rRNA transcript (SSU-rRNA, 5.8S rRNA, LSU-rRNA)"/>
    <property type="evidence" value="ECO:0007669"/>
    <property type="project" value="TreeGrafter"/>
</dbReference>
<dbReference type="RefSeq" id="XP_007603501.1">
    <property type="nucleotide sequence ID" value="XM_007603439.1"/>
</dbReference>
<evidence type="ECO:0000256" key="6">
    <source>
        <dbReference type="ARBA" id="ARBA00022840"/>
    </source>
</evidence>
<dbReference type="GO" id="GO:0003723">
    <property type="term" value="F:RNA binding"/>
    <property type="evidence" value="ECO:0007669"/>
    <property type="project" value="TreeGrafter"/>
</dbReference>
<dbReference type="PANTHER" id="PTHR18934:SF99">
    <property type="entry name" value="ATP-DEPENDENT RNA HELICASE DHX37-RELATED"/>
    <property type="match status" value="1"/>
</dbReference>
<dbReference type="EMBL" id="JH370130">
    <property type="protein sequence ID" value="ELA42733.1"/>
    <property type="molecule type" value="Genomic_DNA"/>
</dbReference>
<dbReference type="InterPro" id="IPR014001">
    <property type="entry name" value="Helicase_ATP-bd"/>
</dbReference>
<dbReference type="SMART" id="SM00847">
    <property type="entry name" value="HA2"/>
    <property type="match status" value="1"/>
</dbReference>
<dbReference type="CDD" id="cd18791">
    <property type="entry name" value="SF2_C_RHA"/>
    <property type="match status" value="1"/>
</dbReference>
<evidence type="ECO:0000259" key="8">
    <source>
        <dbReference type="PROSITE" id="PS51194"/>
    </source>
</evidence>
<dbReference type="SMART" id="SM00490">
    <property type="entry name" value="HELICc"/>
    <property type="match status" value="1"/>
</dbReference>
<name>L2GPB9_VITCO</name>
<comment type="similarity">
    <text evidence="1">Belongs to the DEAD box helicase family. DEAH subfamily.</text>
</comment>
<dbReference type="PANTHER" id="PTHR18934">
    <property type="entry name" value="ATP-DEPENDENT RNA HELICASE"/>
    <property type="match status" value="1"/>
</dbReference>
<keyword evidence="5" id="KW-0347">Helicase</keyword>
<dbReference type="OrthoDB" id="10253254at2759"/>
<evidence type="ECO:0000256" key="2">
    <source>
        <dbReference type="ARBA" id="ARBA00012552"/>
    </source>
</evidence>
<protein>
    <recommendedName>
        <fullName evidence="2">RNA helicase</fullName>
        <ecNumber evidence="2">3.6.4.13</ecNumber>
    </recommendedName>
</protein>
<dbReference type="PROSITE" id="PS00690">
    <property type="entry name" value="DEAH_ATP_HELICASE"/>
    <property type="match status" value="1"/>
</dbReference>
<dbReference type="InParanoid" id="L2GPB9"/>
<dbReference type="GO" id="GO:0016787">
    <property type="term" value="F:hydrolase activity"/>
    <property type="evidence" value="ECO:0007669"/>
    <property type="project" value="UniProtKB-KW"/>
</dbReference>
<dbReference type="Gene3D" id="3.40.50.300">
    <property type="entry name" value="P-loop containing nucleotide triphosphate hydrolases"/>
    <property type="match status" value="2"/>
</dbReference>
<dbReference type="Pfam" id="PF00270">
    <property type="entry name" value="DEAD"/>
    <property type="match status" value="1"/>
</dbReference>
<evidence type="ECO:0000256" key="3">
    <source>
        <dbReference type="ARBA" id="ARBA00022741"/>
    </source>
</evidence>
<dbReference type="STRING" id="993615.L2GPB9"/>
<dbReference type="InterPro" id="IPR027417">
    <property type="entry name" value="P-loop_NTPase"/>
</dbReference>
<dbReference type="GeneID" id="19880766"/>
<dbReference type="GO" id="GO:1990904">
    <property type="term" value="C:ribonucleoprotein complex"/>
    <property type="evidence" value="ECO:0007669"/>
    <property type="project" value="UniProtKB-ARBA"/>
</dbReference>
<keyword evidence="3" id="KW-0547">Nucleotide-binding</keyword>
<dbReference type="GO" id="GO:0003724">
    <property type="term" value="F:RNA helicase activity"/>
    <property type="evidence" value="ECO:0007669"/>
    <property type="project" value="UniProtKB-EC"/>
</dbReference>
<dbReference type="GO" id="GO:0005730">
    <property type="term" value="C:nucleolus"/>
    <property type="evidence" value="ECO:0007669"/>
    <property type="project" value="TreeGrafter"/>
</dbReference>
<dbReference type="InterPro" id="IPR048333">
    <property type="entry name" value="HA2_WH"/>
</dbReference>
<gene>
    <name evidence="9" type="ORF">VICG_00048</name>
</gene>
<keyword evidence="4" id="KW-0378">Hydrolase</keyword>
<dbReference type="InterPro" id="IPR007502">
    <property type="entry name" value="Helicase-assoc_dom"/>
</dbReference>
<dbReference type="PROSITE" id="PS51192">
    <property type="entry name" value="HELICASE_ATP_BIND_1"/>
    <property type="match status" value="1"/>
</dbReference>
<dbReference type="Pfam" id="PF04408">
    <property type="entry name" value="WHD_HA2"/>
    <property type="match status" value="1"/>
</dbReference>
<dbReference type="Proteomes" id="UP000011082">
    <property type="component" value="Unassembled WGS sequence"/>
</dbReference>
<dbReference type="OMA" id="RYLERKM"/>
<dbReference type="EC" id="3.6.4.13" evidence="2"/>
<evidence type="ECO:0000259" key="7">
    <source>
        <dbReference type="PROSITE" id="PS51192"/>
    </source>
</evidence>
<keyword evidence="10" id="KW-1185">Reference proteome</keyword>
<evidence type="ECO:0000313" key="9">
    <source>
        <dbReference type="EMBL" id="ELA42733.1"/>
    </source>
</evidence>
<sequence>MAKNKEVELQKYLEKKRRQKSRDEIMNKIAELSRNRTNNGISLIKKKIKMKRVKEDESFEKKLFLHESSDANEESSFLDEKTGIYELYDYNGLVSDVKHNEIPDENVSCPFVAEVLEESKSYNEKQSILNLNESFRLSRLTNRLEKIQNQRKEFDIMYEETEIVSQIKYNLITFVQGETGCGKTTQVSQFLYENGFATDKMIVLTQPRRFSAISISNRINYEANEDISGYKIKYENNIKAHTKIKVVTEGVLFREIQLDFLLKQYSVVILDEVHERSTNMDILIGLLSRIVKIRFAQKNPLRLVLMSATTNPEHFRPVLTNFQLINLTGKRFPVNVFFESKIPEDYIDCAYKKILAILQAEQKYSSNKKSKSGEINVPAEIENTYKASVLVFLTSKEDIYTLKSRLDAFNEQIIVLPLHSGLSKSDQDRVYETFPVRKIVLATNIAETSVTINDIVFVIDCGLEKRKIADENVVMYRTSFICKSSAKQRMGRAGRTGPGICYRLYSGDAFEMFSDHSFPQILMEPFDASLLQLKNMGIKNIFGFPFIDQPSEIAIEDSVRFLESLGALDQNGNITKLGRKMCSYPIKPRYARFLVVNFNVLPKLFSKLVVIVSILSCGFELKRNESTKGYFTGAKSDLIVFLKLYIEYLKTKNKKLLISKVGISADKFEEIRKMASYLLQIAKVDIDFDTDFELTCEDEKEICCCLYYLFADQLAINTGSLYIFNDDEFYISHDSIETEQQNIVFDYIVCGSRRSYVKNITVVPSSLFK</sequence>
<dbReference type="InterPro" id="IPR002464">
    <property type="entry name" value="DNA/RNA_helicase_DEAH_CS"/>
</dbReference>
<reference evidence="10" key="1">
    <citation type="submission" date="2011-05" db="EMBL/GenBank/DDBJ databases">
        <title>The genome sequence of Vittaforma corneae strain ATCC 50505.</title>
        <authorList>
            <consortium name="The Broad Institute Genome Sequencing Platform"/>
            <person name="Cuomo C."/>
            <person name="Didier E."/>
            <person name="Bowers L."/>
            <person name="Young S.K."/>
            <person name="Zeng Q."/>
            <person name="Gargeya S."/>
            <person name="Fitzgerald M."/>
            <person name="Haas B."/>
            <person name="Abouelleil A."/>
            <person name="Alvarado L."/>
            <person name="Arachchi H.M."/>
            <person name="Berlin A."/>
            <person name="Chapman S.B."/>
            <person name="Gearin G."/>
            <person name="Goldberg J."/>
            <person name="Griggs A."/>
            <person name="Gujja S."/>
            <person name="Hansen M."/>
            <person name="Heiman D."/>
            <person name="Howarth C."/>
            <person name="Larimer J."/>
            <person name="Lui A."/>
            <person name="MacDonald P.J.P."/>
            <person name="McCowen C."/>
            <person name="Montmayeur A."/>
            <person name="Murphy C."/>
            <person name="Neiman D."/>
            <person name="Pearson M."/>
            <person name="Priest M."/>
            <person name="Roberts A."/>
            <person name="Saif S."/>
            <person name="Shea T."/>
            <person name="Sisk P."/>
            <person name="Stolte C."/>
            <person name="Sykes S."/>
            <person name="Wortman J."/>
            <person name="Nusbaum C."/>
            <person name="Birren B."/>
        </authorList>
    </citation>
    <scope>NUCLEOTIDE SEQUENCE [LARGE SCALE GENOMIC DNA]</scope>
    <source>
        <strain evidence="10">ATCC 50505</strain>
    </source>
</reference>
<dbReference type="Pfam" id="PF00271">
    <property type="entry name" value="Helicase_C"/>
    <property type="match status" value="1"/>
</dbReference>
<organism evidence="9 10">
    <name type="scientific">Vittaforma corneae (strain ATCC 50505)</name>
    <name type="common">Microsporidian parasite</name>
    <name type="synonym">Nosema corneum</name>
    <dbReference type="NCBI Taxonomy" id="993615"/>
    <lineage>
        <taxon>Eukaryota</taxon>
        <taxon>Fungi</taxon>
        <taxon>Fungi incertae sedis</taxon>
        <taxon>Microsporidia</taxon>
        <taxon>Nosematidae</taxon>
        <taxon>Vittaforma</taxon>
    </lineage>
</organism>
<dbReference type="InterPro" id="IPR011545">
    <property type="entry name" value="DEAD/DEAH_box_helicase_dom"/>
</dbReference>
<evidence type="ECO:0000256" key="4">
    <source>
        <dbReference type="ARBA" id="ARBA00022801"/>
    </source>
</evidence>
<dbReference type="HOGENOM" id="CLU_001832_5_11_1"/>
<dbReference type="AlphaFoldDB" id="L2GPB9"/>
<dbReference type="Gene3D" id="1.20.120.1080">
    <property type="match status" value="1"/>
</dbReference>
<dbReference type="GO" id="GO:0005524">
    <property type="term" value="F:ATP binding"/>
    <property type="evidence" value="ECO:0007669"/>
    <property type="project" value="UniProtKB-KW"/>
</dbReference>
<dbReference type="PROSITE" id="PS51194">
    <property type="entry name" value="HELICASE_CTER"/>
    <property type="match status" value="1"/>
</dbReference>
<dbReference type="VEuPathDB" id="MicrosporidiaDB:VICG_00048"/>
<feature type="domain" description="Helicase ATP-binding" evidence="7">
    <location>
        <begin position="164"/>
        <end position="328"/>
    </location>
</feature>